<evidence type="ECO:0008006" key="4">
    <source>
        <dbReference type="Google" id="ProtNLM"/>
    </source>
</evidence>
<dbReference type="RefSeq" id="WP_017885663.1">
    <property type="nucleotide sequence ID" value="NZ_CP104934.1"/>
</dbReference>
<gene>
    <name evidence="2" type="ORF">ORG12_03060</name>
</gene>
<evidence type="ECO:0000313" key="3">
    <source>
        <dbReference type="Proteomes" id="UP001207276"/>
    </source>
</evidence>
<dbReference type="EMBL" id="JAPJDE010000001">
    <property type="protein sequence ID" value="MCX2847646.1"/>
    <property type="molecule type" value="Genomic_DNA"/>
</dbReference>
<evidence type="ECO:0000313" key="2">
    <source>
        <dbReference type="EMBL" id="MCX2847646.1"/>
    </source>
</evidence>
<evidence type="ECO:0000256" key="1">
    <source>
        <dbReference type="SAM" id="SignalP"/>
    </source>
</evidence>
<accession>A0ABT3RYG4</accession>
<dbReference type="PROSITE" id="PS51257">
    <property type="entry name" value="PROKAR_LIPOPROTEIN"/>
    <property type="match status" value="1"/>
</dbReference>
<protein>
    <recommendedName>
        <fullName evidence="4">DUF4333 domain-containing protein</fullName>
    </recommendedName>
</protein>
<dbReference type="Proteomes" id="UP001207276">
    <property type="component" value="Unassembled WGS sequence"/>
</dbReference>
<feature type="signal peptide" evidence="1">
    <location>
        <begin position="1"/>
        <end position="19"/>
    </location>
</feature>
<keyword evidence="3" id="KW-1185">Reference proteome</keyword>
<feature type="chain" id="PRO_5046979904" description="DUF4333 domain-containing protein" evidence="1">
    <location>
        <begin position="20"/>
        <end position="117"/>
    </location>
</feature>
<reference evidence="2 3" key="1">
    <citation type="submission" date="2022-11" db="EMBL/GenBank/DDBJ databases">
        <title>Taxonomy of Curtobacterium flaccumfaciens.</title>
        <authorList>
            <person name="Osdaghi E."/>
            <person name="Taghavi S.M."/>
            <person name="Hamidizade M."/>
            <person name="Abachi H."/>
            <person name="Fazliarab A."/>
            <person name="Baeyen S."/>
            <person name="Portier P."/>
            <person name="Van Vaerenbergh J."/>
            <person name="Jacques M.-A."/>
        </authorList>
    </citation>
    <scope>NUCLEOTIDE SEQUENCE [LARGE SCALE GENOMIC DNA]</scope>
    <source>
        <strain evidence="2 3">LMG 3715</strain>
    </source>
</reference>
<sequence>MQQRTTTTLATLTATIALAVTLSGCTVTTSTSTASSSRTVTPEAFEQVVVDALADISDATPEVDCGEDDIAIEDGAEVHCDVNTAGYDVVYDSVSTISTDGGDEYHVDVEVADQPKG</sequence>
<keyword evidence="1" id="KW-0732">Signal</keyword>
<organism evidence="2 3">
    <name type="scientific">Curtobacterium poinsettiae</name>
    <dbReference type="NCBI Taxonomy" id="159612"/>
    <lineage>
        <taxon>Bacteria</taxon>
        <taxon>Bacillati</taxon>
        <taxon>Actinomycetota</taxon>
        <taxon>Actinomycetes</taxon>
        <taxon>Micrococcales</taxon>
        <taxon>Microbacteriaceae</taxon>
        <taxon>Curtobacterium</taxon>
    </lineage>
</organism>
<dbReference type="GeneID" id="99623359"/>
<name>A0ABT3RYG4_9MICO</name>
<proteinExistence type="predicted"/>
<comment type="caution">
    <text evidence="2">The sequence shown here is derived from an EMBL/GenBank/DDBJ whole genome shotgun (WGS) entry which is preliminary data.</text>
</comment>